<dbReference type="Gene3D" id="3.80.10.10">
    <property type="entry name" value="Ribonuclease Inhibitor"/>
    <property type="match status" value="2"/>
</dbReference>
<evidence type="ECO:0000313" key="2">
    <source>
        <dbReference type="Proteomes" id="UP000236291"/>
    </source>
</evidence>
<sequence>MLVNSTNFIHSLTSSKALTCLDLSCWCISDQFFSSIAMESLPLTRLGLRNCTGYTYSVILAFLSKCLSIQHLDLQSAHFLTNHRVAQLSNCPSLTEIIMRSTCICGEKTTAHNSTNSIVYPQLHSLWFANNYFLKDENIIMFASLFPNLQLLELSRCCHITQQGITQVLRRCSKIRHLDLSNCTTLKSLGMTNFEVPNLEVLNLMRTRLDDQALYAISNSCPGLLQLSLQL</sequence>
<organism evidence="1 2">
    <name type="scientific">Trifolium pratense</name>
    <name type="common">Red clover</name>
    <dbReference type="NCBI Taxonomy" id="57577"/>
    <lineage>
        <taxon>Eukaryota</taxon>
        <taxon>Viridiplantae</taxon>
        <taxon>Streptophyta</taxon>
        <taxon>Embryophyta</taxon>
        <taxon>Tracheophyta</taxon>
        <taxon>Spermatophyta</taxon>
        <taxon>Magnoliopsida</taxon>
        <taxon>eudicotyledons</taxon>
        <taxon>Gunneridae</taxon>
        <taxon>Pentapetalae</taxon>
        <taxon>rosids</taxon>
        <taxon>fabids</taxon>
        <taxon>Fabales</taxon>
        <taxon>Fabaceae</taxon>
        <taxon>Papilionoideae</taxon>
        <taxon>50 kb inversion clade</taxon>
        <taxon>NPAAA clade</taxon>
        <taxon>Hologalegina</taxon>
        <taxon>IRL clade</taxon>
        <taxon>Trifolieae</taxon>
        <taxon>Trifolium</taxon>
    </lineage>
</organism>
<dbReference type="InterPro" id="IPR032675">
    <property type="entry name" value="LRR_dom_sf"/>
</dbReference>
<dbReference type="GO" id="GO:0031146">
    <property type="term" value="P:SCF-dependent proteasomal ubiquitin-dependent protein catabolic process"/>
    <property type="evidence" value="ECO:0007669"/>
    <property type="project" value="TreeGrafter"/>
</dbReference>
<dbReference type="InterPro" id="IPR006553">
    <property type="entry name" value="Leu-rich_rpt_Cys-con_subtyp"/>
</dbReference>
<protein>
    <submittedName>
        <fullName evidence="1">F-box/LRR-repeat protein</fullName>
    </submittedName>
</protein>
<reference evidence="1 2" key="1">
    <citation type="journal article" date="2014" name="Am. J. Bot.">
        <title>Genome assembly and annotation for red clover (Trifolium pratense; Fabaceae).</title>
        <authorList>
            <person name="Istvanek J."/>
            <person name="Jaros M."/>
            <person name="Krenek A."/>
            <person name="Repkova J."/>
        </authorList>
    </citation>
    <scope>NUCLEOTIDE SEQUENCE [LARGE SCALE GENOMIC DNA]</scope>
    <source>
        <strain evidence="2">cv. Tatra</strain>
        <tissue evidence="1">Young leaves</tissue>
    </source>
</reference>
<dbReference type="SUPFAM" id="SSF52047">
    <property type="entry name" value="RNI-like"/>
    <property type="match status" value="1"/>
</dbReference>
<dbReference type="GO" id="GO:0019005">
    <property type="term" value="C:SCF ubiquitin ligase complex"/>
    <property type="evidence" value="ECO:0007669"/>
    <property type="project" value="TreeGrafter"/>
</dbReference>
<evidence type="ECO:0000313" key="1">
    <source>
        <dbReference type="EMBL" id="PNX58301.1"/>
    </source>
</evidence>
<dbReference type="EMBL" id="ASHM01078311">
    <property type="protein sequence ID" value="PNX58301.1"/>
    <property type="molecule type" value="Genomic_DNA"/>
</dbReference>
<accession>A0A2K3JW72</accession>
<gene>
    <name evidence="1" type="ORF">L195_g050841</name>
</gene>
<feature type="non-terminal residue" evidence="1">
    <location>
        <position position="231"/>
    </location>
</feature>
<dbReference type="Proteomes" id="UP000236291">
    <property type="component" value="Unassembled WGS sequence"/>
</dbReference>
<dbReference type="STRING" id="57577.A0A2K3JW72"/>
<dbReference type="PANTHER" id="PTHR13318:SF106">
    <property type="entry name" value="F-BOX_LRR-REPEAT PROTEIN 2"/>
    <property type="match status" value="1"/>
</dbReference>
<name>A0A2K3JW72_TRIPR</name>
<comment type="caution">
    <text evidence="1">The sequence shown here is derived from an EMBL/GenBank/DDBJ whole genome shotgun (WGS) entry which is preliminary data.</text>
</comment>
<dbReference type="SMART" id="SM00367">
    <property type="entry name" value="LRR_CC"/>
    <property type="match status" value="4"/>
</dbReference>
<proteinExistence type="predicted"/>
<dbReference type="PANTHER" id="PTHR13318">
    <property type="entry name" value="PARTNER OF PAIRED, ISOFORM B-RELATED"/>
    <property type="match status" value="1"/>
</dbReference>
<reference evidence="1 2" key="2">
    <citation type="journal article" date="2017" name="Front. Plant Sci.">
        <title>Gene Classification and Mining of Molecular Markers Useful in Red Clover (Trifolium pratense) Breeding.</title>
        <authorList>
            <person name="Istvanek J."/>
            <person name="Dluhosova J."/>
            <person name="Dluhos P."/>
            <person name="Patkova L."/>
            <person name="Nedelnik J."/>
            <person name="Repkova J."/>
        </authorList>
    </citation>
    <scope>NUCLEOTIDE SEQUENCE [LARGE SCALE GENOMIC DNA]</scope>
    <source>
        <strain evidence="2">cv. Tatra</strain>
        <tissue evidence="1">Young leaves</tissue>
    </source>
</reference>
<dbReference type="AlphaFoldDB" id="A0A2K3JW72"/>